<proteinExistence type="predicted"/>
<dbReference type="InterPro" id="IPR007163">
    <property type="entry name" value="VCA0040-like"/>
</dbReference>
<reference evidence="3" key="1">
    <citation type="journal article" date="2019" name="Int. J. Syst. Evol. Microbiol.">
        <title>The Global Catalogue of Microorganisms (GCM) 10K type strain sequencing project: providing services to taxonomists for standard genome sequencing and annotation.</title>
        <authorList>
            <consortium name="The Broad Institute Genomics Platform"/>
            <consortium name="The Broad Institute Genome Sequencing Center for Infectious Disease"/>
            <person name="Wu L."/>
            <person name="Ma J."/>
        </authorList>
    </citation>
    <scope>NUCLEOTIDE SEQUENCE [LARGE SCALE GENOMIC DNA]</scope>
    <source>
        <strain evidence="3">IBRC 10765</strain>
    </source>
</reference>
<dbReference type="EMBL" id="JBHRYR010000011">
    <property type="protein sequence ID" value="MFC3854267.1"/>
    <property type="molecule type" value="Genomic_DNA"/>
</dbReference>
<sequence length="297" mass="32011">MKVEGWKAVPGWLARGMLMGIADMVPGVSGGTMALITGIYGRFIDALAAVDLQFLRFLFKGELRLAWRHIDANFLLTLFSGILLALFAMSHLVGWFLAYQPVLLWGFFLGLLSAASVNLLHDVVWSVNAVIALVLGMLLALVTVFAGSAAMAPIPVWFFFGGMIAISAMILPGISGSLILLLLGLYGPAVDAIRQFELSVILYIGSGCAVGILVFSKFLHWLMATHRLIAMAALTGVVLGAMPRLWPWQGDLNTGGSLTLRLPDSLNDLFMGIMATLCGVIVYAVIKWLARGTVKSR</sequence>
<protein>
    <submittedName>
        <fullName evidence="2">DUF368 domain-containing protein</fullName>
    </submittedName>
</protein>
<feature type="transmembrane region" description="Helical" evidence="1">
    <location>
        <begin position="156"/>
        <end position="186"/>
    </location>
</feature>
<dbReference type="Pfam" id="PF04018">
    <property type="entry name" value="VCA0040-like"/>
    <property type="match status" value="1"/>
</dbReference>
<gene>
    <name evidence="2" type="ORF">ACFOOG_15630</name>
</gene>
<dbReference type="PANTHER" id="PTHR37308">
    <property type="entry name" value="INTEGRAL MEMBRANE PROTEIN"/>
    <property type="match status" value="1"/>
</dbReference>
<dbReference type="RefSeq" id="WP_380698383.1">
    <property type="nucleotide sequence ID" value="NZ_JBHRYR010000011.1"/>
</dbReference>
<dbReference type="Proteomes" id="UP001595617">
    <property type="component" value="Unassembled WGS sequence"/>
</dbReference>
<keyword evidence="3" id="KW-1185">Reference proteome</keyword>
<feature type="transmembrane region" description="Helical" evidence="1">
    <location>
        <begin position="228"/>
        <end position="249"/>
    </location>
</feature>
<feature type="transmembrane region" description="Helical" evidence="1">
    <location>
        <begin position="102"/>
        <end position="121"/>
    </location>
</feature>
<feature type="transmembrane region" description="Helical" evidence="1">
    <location>
        <begin position="269"/>
        <end position="290"/>
    </location>
</feature>
<keyword evidence="1" id="KW-0472">Membrane</keyword>
<feature type="transmembrane region" description="Helical" evidence="1">
    <location>
        <begin position="74"/>
        <end position="97"/>
    </location>
</feature>
<name>A0ABV8A3M7_9GAMM</name>
<evidence type="ECO:0000313" key="2">
    <source>
        <dbReference type="EMBL" id="MFC3854267.1"/>
    </source>
</evidence>
<dbReference type="PANTHER" id="PTHR37308:SF1">
    <property type="entry name" value="POLYPRENYL-PHOSPHATE TRANSPORTER"/>
    <property type="match status" value="1"/>
</dbReference>
<feature type="transmembrane region" description="Helical" evidence="1">
    <location>
        <begin position="198"/>
        <end position="216"/>
    </location>
</feature>
<comment type="caution">
    <text evidence="2">The sequence shown here is derived from an EMBL/GenBank/DDBJ whole genome shotgun (WGS) entry which is preliminary data.</text>
</comment>
<evidence type="ECO:0000256" key="1">
    <source>
        <dbReference type="SAM" id="Phobius"/>
    </source>
</evidence>
<feature type="transmembrane region" description="Helical" evidence="1">
    <location>
        <begin position="127"/>
        <end position="149"/>
    </location>
</feature>
<organism evidence="2 3">
    <name type="scientific">Saccharospirillum mangrovi</name>
    <dbReference type="NCBI Taxonomy" id="2161747"/>
    <lineage>
        <taxon>Bacteria</taxon>
        <taxon>Pseudomonadati</taxon>
        <taxon>Pseudomonadota</taxon>
        <taxon>Gammaproteobacteria</taxon>
        <taxon>Oceanospirillales</taxon>
        <taxon>Saccharospirillaceae</taxon>
        <taxon>Saccharospirillum</taxon>
    </lineage>
</organism>
<keyword evidence="1" id="KW-0812">Transmembrane</keyword>
<accession>A0ABV8A3M7</accession>
<feature type="transmembrane region" description="Helical" evidence="1">
    <location>
        <begin position="12"/>
        <end position="36"/>
    </location>
</feature>
<keyword evidence="1" id="KW-1133">Transmembrane helix</keyword>
<evidence type="ECO:0000313" key="3">
    <source>
        <dbReference type="Proteomes" id="UP001595617"/>
    </source>
</evidence>